<accession>A0A3P8F592</accession>
<organism evidence="3 4">
    <name type="scientific">Heligmosomoides polygyrus</name>
    <name type="common">Parasitic roundworm</name>
    <dbReference type="NCBI Taxonomy" id="6339"/>
    <lineage>
        <taxon>Eukaryota</taxon>
        <taxon>Metazoa</taxon>
        <taxon>Ecdysozoa</taxon>
        <taxon>Nematoda</taxon>
        <taxon>Chromadorea</taxon>
        <taxon>Rhabditida</taxon>
        <taxon>Rhabditina</taxon>
        <taxon>Rhabditomorpha</taxon>
        <taxon>Strongyloidea</taxon>
        <taxon>Heligmosomidae</taxon>
        <taxon>Heligmosomoides</taxon>
    </lineage>
</organism>
<reference evidence="4" key="2">
    <citation type="submission" date="2019-09" db="UniProtKB">
        <authorList>
            <consortium name="WormBaseParasite"/>
        </authorList>
    </citation>
    <scope>IDENTIFICATION</scope>
</reference>
<proteinExistence type="predicted"/>
<dbReference type="AlphaFoldDB" id="A0A183GRQ2"/>
<sequence length="103" mass="11671">MPTCRRLLFVTFIHGIFSQFGDVLMACLNLLNVPIRRMFNESIHDHYGPIDDESVTICWAVVSCRVAVPYFDDVDVESKLDHFCVSMLLGGQASGTEFKAQKR</sequence>
<dbReference type="EMBL" id="UZAH01037799">
    <property type="protein sequence ID" value="VDP50845.1"/>
    <property type="molecule type" value="Genomic_DNA"/>
</dbReference>
<keyword evidence="1" id="KW-1133">Transmembrane helix</keyword>
<evidence type="ECO:0000313" key="2">
    <source>
        <dbReference type="EMBL" id="VDP50845.1"/>
    </source>
</evidence>
<protein>
    <submittedName>
        <fullName evidence="4">Secreted protein</fullName>
    </submittedName>
</protein>
<feature type="transmembrane region" description="Helical" evidence="1">
    <location>
        <begin position="6"/>
        <end position="31"/>
    </location>
</feature>
<accession>A0A183GRQ2</accession>
<evidence type="ECO:0000256" key="1">
    <source>
        <dbReference type="SAM" id="Phobius"/>
    </source>
</evidence>
<name>A0A183GRQ2_HELPZ</name>
<reference evidence="2 3" key="1">
    <citation type="submission" date="2018-11" db="EMBL/GenBank/DDBJ databases">
        <authorList>
            <consortium name="Pathogen Informatics"/>
        </authorList>
    </citation>
    <scope>NUCLEOTIDE SEQUENCE [LARGE SCALE GENOMIC DNA]</scope>
</reference>
<keyword evidence="1" id="KW-0472">Membrane</keyword>
<evidence type="ECO:0000313" key="4">
    <source>
        <dbReference type="WBParaSite" id="HPBE_0002537201-mRNA-1"/>
    </source>
</evidence>
<gene>
    <name evidence="2" type="ORF">HPBE_LOCUS25371</name>
</gene>
<keyword evidence="1" id="KW-0812">Transmembrane</keyword>
<evidence type="ECO:0000313" key="3">
    <source>
        <dbReference type="Proteomes" id="UP000050761"/>
    </source>
</evidence>
<dbReference type="WBParaSite" id="HPBE_0002537201-mRNA-1">
    <property type="protein sequence ID" value="HPBE_0002537201-mRNA-1"/>
    <property type="gene ID" value="HPBE_0002537201"/>
</dbReference>
<keyword evidence="3" id="KW-1185">Reference proteome</keyword>
<dbReference type="Proteomes" id="UP000050761">
    <property type="component" value="Unassembled WGS sequence"/>
</dbReference>